<organism evidence="2 3">
    <name type="scientific">Nitrososphaera viennensis EN76</name>
    <dbReference type="NCBI Taxonomy" id="926571"/>
    <lineage>
        <taxon>Archaea</taxon>
        <taxon>Nitrososphaerota</taxon>
        <taxon>Nitrososphaeria</taxon>
        <taxon>Nitrososphaerales</taxon>
        <taxon>Nitrososphaeraceae</taxon>
        <taxon>Nitrososphaera</taxon>
    </lineage>
</organism>
<dbReference type="AlphaFoldDB" id="A0A060HTG8"/>
<name>A0A060HTG8_9ARCH</name>
<gene>
    <name evidence="2" type="ORF">NVIE_024940</name>
</gene>
<proteinExistence type="predicted"/>
<keyword evidence="3" id="KW-1185">Reference proteome</keyword>
<keyword evidence="1" id="KW-1133">Transmembrane helix</keyword>
<keyword evidence="1" id="KW-0472">Membrane</keyword>
<reference evidence="2 3" key="1">
    <citation type="journal article" date="2014" name="Int. J. Syst. Evol. Microbiol.">
        <title>Nitrososphaera viennensis gen. nov., sp. nov., an aerobic and mesophilic, ammonia-oxidizing archaeon from soil and a member of the archaeal phylum Thaumarchaeota.</title>
        <authorList>
            <person name="Stieglmeier M."/>
            <person name="Klingl A."/>
            <person name="Alves R.J."/>
            <person name="Rittmann S.K."/>
            <person name="Melcher M."/>
            <person name="Leisch N."/>
            <person name="Schleper C."/>
        </authorList>
    </citation>
    <scope>NUCLEOTIDE SEQUENCE [LARGE SCALE GENOMIC DNA]</scope>
    <source>
        <strain evidence="2">EN76</strain>
    </source>
</reference>
<evidence type="ECO:0000256" key="1">
    <source>
        <dbReference type="SAM" id="Phobius"/>
    </source>
</evidence>
<dbReference type="EMBL" id="CP007536">
    <property type="protein sequence ID" value="AIC16761.1"/>
    <property type="molecule type" value="Genomic_DNA"/>
</dbReference>
<feature type="transmembrane region" description="Helical" evidence="1">
    <location>
        <begin position="25"/>
        <end position="45"/>
    </location>
</feature>
<accession>A0A060HTG8</accession>
<keyword evidence="1" id="KW-0812">Transmembrane</keyword>
<evidence type="ECO:0000313" key="2">
    <source>
        <dbReference type="EMBL" id="AIC16761.1"/>
    </source>
</evidence>
<sequence>MLLLLNIGILWLVYSVVSGQREPIVIYLLVIGLLGSIVMLAKDALTSEK</sequence>
<evidence type="ECO:0000313" key="3">
    <source>
        <dbReference type="Proteomes" id="UP000027093"/>
    </source>
</evidence>
<dbReference type="KEGG" id="nvn:NVIE_024940"/>
<dbReference type="HOGENOM" id="CLU_3130986_0_0_2"/>
<dbReference type="Proteomes" id="UP000027093">
    <property type="component" value="Chromosome"/>
</dbReference>
<protein>
    <submittedName>
        <fullName evidence="2">Uncharacterized protein</fullName>
    </submittedName>
</protein>